<proteinExistence type="predicted"/>
<keyword evidence="3" id="KW-1185">Reference proteome</keyword>
<gene>
    <name evidence="2" type="ORF">D7294_03680</name>
</gene>
<accession>A0A3A9ZB99</accession>
<dbReference type="EMBL" id="RBAL01000002">
    <property type="protein sequence ID" value="RKN45590.1"/>
    <property type="molecule type" value="Genomic_DNA"/>
</dbReference>
<evidence type="ECO:0000313" key="2">
    <source>
        <dbReference type="EMBL" id="RKN45590.1"/>
    </source>
</evidence>
<dbReference type="Proteomes" id="UP000272474">
    <property type="component" value="Unassembled WGS sequence"/>
</dbReference>
<feature type="region of interest" description="Disordered" evidence="1">
    <location>
        <begin position="28"/>
        <end position="52"/>
    </location>
</feature>
<reference evidence="2 3" key="1">
    <citation type="journal article" date="2014" name="Int. J. Syst. Evol. Microbiol.">
        <title>Streptomyces hoynatensis sp. nov., isolated from deep marine sediment.</title>
        <authorList>
            <person name="Veyisoglu A."/>
            <person name="Sahin N."/>
        </authorList>
    </citation>
    <scope>NUCLEOTIDE SEQUENCE [LARGE SCALE GENOMIC DNA]</scope>
    <source>
        <strain evidence="2 3">KCTC 29097</strain>
    </source>
</reference>
<evidence type="ECO:0000256" key="1">
    <source>
        <dbReference type="SAM" id="MobiDB-lite"/>
    </source>
</evidence>
<dbReference type="AlphaFoldDB" id="A0A3A9ZB99"/>
<name>A0A3A9ZB99_9ACTN</name>
<feature type="region of interest" description="Disordered" evidence="1">
    <location>
        <begin position="132"/>
        <end position="152"/>
    </location>
</feature>
<evidence type="ECO:0008006" key="4">
    <source>
        <dbReference type="Google" id="ProtNLM"/>
    </source>
</evidence>
<sequence>MAWLTGLVVSAVITTAVGVWVTNAIQQESGEQKNSADAPEISVDPGAGEAGQPFEVTGSAFAPGEKVELYWPGGAAEDIILGTDTADAEGNVSFSPTVPDSAEVRAEPYMLFAQYNDGANRAQRAFMVGEWDSQEDEGESAPALSLAPGNGSPGSLTTLTATGFTPGELIDVYWYSNRYDEAGGGWYGEWLQMNTETVLVDETGGFSLTLQVPAESDPGYPYAESIVAAGSDGQDYAETSYSVYGE</sequence>
<comment type="caution">
    <text evidence="2">The sequence shown here is derived from an EMBL/GenBank/DDBJ whole genome shotgun (WGS) entry which is preliminary data.</text>
</comment>
<organism evidence="2 3">
    <name type="scientific">Streptomyces hoynatensis</name>
    <dbReference type="NCBI Taxonomy" id="1141874"/>
    <lineage>
        <taxon>Bacteria</taxon>
        <taxon>Bacillati</taxon>
        <taxon>Actinomycetota</taxon>
        <taxon>Actinomycetes</taxon>
        <taxon>Kitasatosporales</taxon>
        <taxon>Streptomycetaceae</taxon>
        <taxon>Streptomyces</taxon>
    </lineage>
</organism>
<evidence type="ECO:0000313" key="3">
    <source>
        <dbReference type="Proteomes" id="UP000272474"/>
    </source>
</evidence>
<protein>
    <recommendedName>
        <fullName evidence="4">IPT/TIG domain-containing protein</fullName>
    </recommendedName>
</protein>